<dbReference type="AlphaFoldDB" id="V4M4T2"/>
<dbReference type="KEGG" id="eus:EUTSA_v10017492mg"/>
<protein>
    <submittedName>
        <fullName evidence="2">Uncharacterized protein</fullName>
    </submittedName>
</protein>
<dbReference type="Proteomes" id="UP000030689">
    <property type="component" value="Unassembled WGS sequence"/>
</dbReference>
<organism evidence="2 3">
    <name type="scientific">Eutrema salsugineum</name>
    <name type="common">Saltwater cress</name>
    <name type="synonym">Sisymbrium salsugineum</name>
    <dbReference type="NCBI Taxonomy" id="72664"/>
    <lineage>
        <taxon>Eukaryota</taxon>
        <taxon>Viridiplantae</taxon>
        <taxon>Streptophyta</taxon>
        <taxon>Embryophyta</taxon>
        <taxon>Tracheophyta</taxon>
        <taxon>Spermatophyta</taxon>
        <taxon>Magnoliopsida</taxon>
        <taxon>eudicotyledons</taxon>
        <taxon>Gunneridae</taxon>
        <taxon>Pentapetalae</taxon>
        <taxon>rosids</taxon>
        <taxon>malvids</taxon>
        <taxon>Brassicales</taxon>
        <taxon>Brassicaceae</taxon>
        <taxon>Eutremeae</taxon>
        <taxon>Eutrema</taxon>
    </lineage>
</organism>
<dbReference type="EMBL" id="KI517385">
    <property type="protein sequence ID" value="ESQ51239.1"/>
    <property type="molecule type" value="Genomic_DNA"/>
</dbReference>
<dbReference type="Gramene" id="ESQ51239">
    <property type="protein sequence ID" value="ESQ51239"/>
    <property type="gene ID" value="EUTSA_v10017492mg"/>
</dbReference>
<sequence>MRKNRERRAGANLENRERREGDNVGLAAKRSRRGGHGNGQTTASFKISKPNYRVKNFGYQKASGKRLLQGGEEDLPATRIQIW</sequence>
<reference evidence="2 3" key="1">
    <citation type="journal article" date="2013" name="Front. Plant Sci.">
        <title>The Reference Genome of the Halophytic Plant Eutrema salsugineum.</title>
        <authorList>
            <person name="Yang R."/>
            <person name="Jarvis D.E."/>
            <person name="Chen H."/>
            <person name="Beilstein M.A."/>
            <person name="Grimwood J."/>
            <person name="Jenkins J."/>
            <person name="Shu S."/>
            <person name="Prochnik S."/>
            <person name="Xin M."/>
            <person name="Ma C."/>
            <person name="Schmutz J."/>
            <person name="Wing R.A."/>
            <person name="Mitchell-Olds T."/>
            <person name="Schumaker K.S."/>
            <person name="Wang X."/>
        </authorList>
    </citation>
    <scope>NUCLEOTIDE SEQUENCE [LARGE SCALE GENOMIC DNA]</scope>
</reference>
<name>V4M4T2_EUTSA</name>
<keyword evidence="3" id="KW-1185">Reference proteome</keyword>
<feature type="region of interest" description="Disordered" evidence="1">
    <location>
        <begin position="1"/>
        <end position="44"/>
    </location>
</feature>
<evidence type="ECO:0000313" key="2">
    <source>
        <dbReference type="EMBL" id="ESQ51239.1"/>
    </source>
</evidence>
<evidence type="ECO:0000313" key="3">
    <source>
        <dbReference type="Proteomes" id="UP000030689"/>
    </source>
</evidence>
<accession>V4M4T2</accession>
<evidence type="ECO:0000256" key="1">
    <source>
        <dbReference type="SAM" id="MobiDB-lite"/>
    </source>
</evidence>
<gene>
    <name evidence="2" type="ORF">EUTSA_v10017492mg</name>
</gene>
<proteinExistence type="predicted"/>